<evidence type="ECO:0000259" key="2">
    <source>
        <dbReference type="Pfam" id="PF23493"/>
    </source>
</evidence>
<keyword evidence="1" id="KW-1133">Transmembrane helix</keyword>
<dbReference type="HOGENOM" id="CLU_092058_0_0_11"/>
<evidence type="ECO:0000256" key="1">
    <source>
        <dbReference type="SAM" id="Phobius"/>
    </source>
</evidence>
<proteinExistence type="predicted"/>
<accession>K0F375</accession>
<dbReference type="Proteomes" id="UP000006304">
    <property type="component" value="Chromosome"/>
</dbReference>
<organism evidence="4 5">
    <name type="scientific">Nocardia brasiliensis (strain ATCC 700358 / HUJEG-1)</name>
    <dbReference type="NCBI Taxonomy" id="1133849"/>
    <lineage>
        <taxon>Bacteria</taxon>
        <taxon>Bacillati</taxon>
        <taxon>Actinomycetota</taxon>
        <taxon>Actinomycetes</taxon>
        <taxon>Mycobacteriales</taxon>
        <taxon>Nocardiaceae</taxon>
        <taxon>Nocardia</taxon>
    </lineage>
</organism>
<evidence type="ECO:0008006" key="6">
    <source>
        <dbReference type="Google" id="ProtNLM"/>
    </source>
</evidence>
<sequence length="230" mass="25523">MTTTSAPTVLRFSVLWAWAFSIGGLLLGVGLGFVVRPMGHWIIDTFDSMPGPLRIAMTVPPVWLVPVTSVVGVVAGIVLFEVARHEALTLTVADDHVELSQNGRARHVPRKSVAAVFREGTDLVLTDRSQRPLARFGAKDLSRNDIEQAFRDHGYPWLDQDDPFGADFLRWVDGRPEAGPAVDAVLRARRRALADEKPLAVEELDEELLALGVDVRDRQGEQHIRFFDQV</sequence>
<dbReference type="Pfam" id="PF23494">
    <property type="entry name" value="bPH_10"/>
    <property type="match status" value="1"/>
</dbReference>
<dbReference type="EMBL" id="CP003876">
    <property type="protein sequence ID" value="AFU03585.1"/>
    <property type="molecule type" value="Genomic_DNA"/>
</dbReference>
<protein>
    <recommendedName>
        <fullName evidence="6">YqeB</fullName>
    </recommendedName>
</protein>
<dbReference type="AlphaFoldDB" id="K0F375"/>
<feature type="domain" description="YqeB PH" evidence="3">
    <location>
        <begin position="8"/>
        <end position="157"/>
    </location>
</feature>
<keyword evidence="1" id="KW-0812">Transmembrane</keyword>
<feature type="domain" description="Cysteinyl-tRNA ligase anticodon binding" evidence="2">
    <location>
        <begin position="175"/>
        <end position="225"/>
    </location>
</feature>
<dbReference type="eggNOG" id="ENOG50338UK">
    <property type="taxonomic scope" value="Bacteria"/>
</dbReference>
<dbReference type="RefSeq" id="WP_014986440.1">
    <property type="nucleotide sequence ID" value="NC_018681.1"/>
</dbReference>
<feature type="transmembrane region" description="Helical" evidence="1">
    <location>
        <begin position="12"/>
        <end position="35"/>
    </location>
</feature>
<name>K0F375_NOCB7</name>
<dbReference type="STRING" id="1133849.O3I_028180"/>
<feature type="transmembrane region" description="Helical" evidence="1">
    <location>
        <begin position="55"/>
        <end position="80"/>
    </location>
</feature>
<dbReference type="InterPro" id="IPR057798">
    <property type="entry name" value="PH_YqeB"/>
</dbReference>
<keyword evidence="5" id="KW-1185">Reference proteome</keyword>
<dbReference type="KEGG" id="nbr:O3I_028180"/>
<reference evidence="4 5" key="1">
    <citation type="journal article" date="2012" name="J. Bacteriol.">
        <title>Complete genome sequence of Nocardia brasiliensis HUJEG-1.</title>
        <authorList>
            <person name="Vera-Cabrera L."/>
            <person name="Ortiz-Lopez R."/>
            <person name="Elizondo-Gonzalez R."/>
            <person name="Perez-Maya A.A."/>
            <person name="Ocampo-Candiani J."/>
        </authorList>
    </citation>
    <scope>NUCLEOTIDE SEQUENCE [LARGE SCALE GENOMIC DNA]</scope>
    <source>
        <strain evidence="5">ATCC 700358</strain>
    </source>
</reference>
<dbReference type="InterPro" id="IPR056411">
    <property type="entry name" value="CysS_C"/>
</dbReference>
<gene>
    <name evidence="4" type="ORF">O3I_028180</name>
</gene>
<evidence type="ECO:0000259" key="3">
    <source>
        <dbReference type="Pfam" id="PF23494"/>
    </source>
</evidence>
<keyword evidence="1" id="KW-0472">Membrane</keyword>
<evidence type="ECO:0000313" key="4">
    <source>
        <dbReference type="EMBL" id="AFU03585.1"/>
    </source>
</evidence>
<evidence type="ECO:0000313" key="5">
    <source>
        <dbReference type="Proteomes" id="UP000006304"/>
    </source>
</evidence>
<dbReference type="Pfam" id="PF23493">
    <property type="entry name" value="CysS_C"/>
    <property type="match status" value="1"/>
</dbReference>